<sequence length="44" mass="5070">MGLSHIQFTVQNKKISSEIIRPLFSGQGGLFVHFFRKPRLEPEV</sequence>
<evidence type="ECO:0000313" key="2">
    <source>
        <dbReference type="Proteomes" id="UP000257323"/>
    </source>
</evidence>
<accession>A0A3E2BNG9</accession>
<dbReference type="Proteomes" id="UP000257323">
    <property type="component" value="Unassembled WGS sequence"/>
</dbReference>
<gene>
    <name evidence="1" type="ORF">OP8BY_1781</name>
</gene>
<proteinExistence type="predicted"/>
<reference evidence="1 2" key="1">
    <citation type="submission" date="2018-08" db="EMBL/GenBank/DDBJ databases">
        <title>Genome analysis of the thermophilic bacterium of the candidate phylum Aminicenantes from deep subsurface aquifer revealed its physiology and ecological role.</title>
        <authorList>
            <person name="Kadnikov V.V."/>
            <person name="Mardanov A.V."/>
            <person name="Beletsky A.V."/>
            <person name="Karnachuk O.V."/>
            <person name="Ravin N.V."/>
        </authorList>
    </citation>
    <scope>NUCLEOTIDE SEQUENCE [LARGE SCALE GENOMIC DNA]</scope>
    <source>
        <strain evidence="1">BY38</strain>
    </source>
</reference>
<organism evidence="1 2">
    <name type="scientific">Candidatus Saccharicenans subterraneus</name>
    <dbReference type="NCBI Taxonomy" id="2508984"/>
    <lineage>
        <taxon>Bacteria</taxon>
        <taxon>Candidatus Aminicenantota</taxon>
        <taxon>Candidatus Aminicenantia</taxon>
        <taxon>Candidatus Aminicenantales</taxon>
        <taxon>Candidatus Saccharicenantaceae</taxon>
        <taxon>Candidatus Saccharicenans</taxon>
    </lineage>
</organism>
<dbReference type="AlphaFoldDB" id="A0A3E2BNG9"/>
<dbReference type="EMBL" id="QUAH01000004">
    <property type="protein sequence ID" value="RFT16177.1"/>
    <property type="molecule type" value="Genomic_DNA"/>
</dbReference>
<comment type="caution">
    <text evidence="1">The sequence shown here is derived from an EMBL/GenBank/DDBJ whole genome shotgun (WGS) entry which is preliminary data.</text>
</comment>
<protein>
    <submittedName>
        <fullName evidence="1">Uncharacterized protein</fullName>
    </submittedName>
</protein>
<evidence type="ECO:0000313" key="1">
    <source>
        <dbReference type="EMBL" id="RFT16177.1"/>
    </source>
</evidence>
<name>A0A3E2BNG9_9BACT</name>